<dbReference type="InterPro" id="IPR015424">
    <property type="entry name" value="PyrdxlP-dep_Trfase"/>
</dbReference>
<comment type="similarity">
    <text evidence="2 5">Belongs to the trans-sulfuration enzymes family.</text>
</comment>
<protein>
    <submittedName>
        <fullName evidence="6">Cystathionine gamma-synthase</fullName>
    </submittedName>
</protein>
<evidence type="ECO:0000313" key="6">
    <source>
        <dbReference type="EMBL" id="KZB64577.1"/>
    </source>
</evidence>
<dbReference type="InterPro" id="IPR015421">
    <property type="entry name" value="PyrdxlP-dep_Trfase_major"/>
</dbReference>
<dbReference type="CDD" id="cd00614">
    <property type="entry name" value="CGS_like"/>
    <property type="match status" value="1"/>
</dbReference>
<dbReference type="InterPro" id="IPR000277">
    <property type="entry name" value="Cys/Met-Metab_PyrdxlP-dep_enz"/>
</dbReference>
<comment type="caution">
    <text evidence="6">The sequence shown here is derived from an EMBL/GenBank/DDBJ whole genome shotgun (WGS) entry which is preliminary data.</text>
</comment>
<dbReference type="FunFam" id="3.40.640.10:FF:000046">
    <property type="entry name" value="Cystathionine gamma-lyase"/>
    <property type="match status" value="1"/>
</dbReference>
<dbReference type="GO" id="GO:0030170">
    <property type="term" value="F:pyridoxal phosphate binding"/>
    <property type="evidence" value="ECO:0007669"/>
    <property type="project" value="InterPro"/>
</dbReference>
<accession>A0A154L5L4</accession>
<dbReference type="PROSITE" id="PS00868">
    <property type="entry name" value="CYS_MET_METAB_PP"/>
    <property type="match status" value="1"/>
</dbReference>
<dbReference type="PIRSF" id="PIRSF001434">
    <property type="entry name" value="CGS"/>
    <property type="match status" value="1"/>
</dbReference>
<sequence length="393" mass="42355">MTTKSGATMSADNKKQQPATITAQALGWVEETTRSVTPPIYPSTTFERNTDLSYHDGRCYTRTDNPTYDQACAVLDALEGGAQTRLFASGMAAAVALLHALSPGDHVVAPRVMYWALRSFMLDSGVRAGLTFDFVDNGDTADWVSHIKPGKTKMVWLETPANPDWQITDIAAVADAAHKAGAIVAVDNTVATPLLTRPIELGADIVMHSATKYLNGHSDVLAGTLTTANKDSEFWQRVCKQHAGGGGVLGVFEAWLLLRGMRTLSIRVERASANAMAIARHFENHPEVAQVQYPGLESHVGHDIAKRQMNGGFGGMMSIRVKGGGARAVDFHNQCKLFKRATSLGGVESLIEHRSSVEGPTSPVPDDLLRLSVGIEDINDLIHDIETALTLSK</sequence>
<dbReference type="GO" id="GO:0019346">
    <property type="term" value="P:transsulfuration"/>
    <property type="evidence" value="ECO:0007669"/>
    <property type="project" value="InterPro"/>
</dbReference>
<comment type="cofactor">
    <cofactor evidence="1 5">
        <name>pyridoxal 5'-phosphate</name>
        <dbReference type="ChEBI" id="CHEBI:597326"/>
    </cofactor>
</comment>
<feature type="modified residue" description="N6-(pyridoxal phosphate)lysine" evidence="4">
    <location>
        <position position="212"/>
    </location>
</feature>
<proteinExistence type="inferred from homology"/>
<name>A0A154L5L4_9PROT</name>
<dbReference type="Gene3D" id="3.40.640.10">
    <property type="entry name" value="Type I PLP-dependent aspartate aminotransferase-like (Major domain)"/>
    <property type="match status" value="1"/>
</dbReference>
<dbReference type="OrthoDB" id="9790858at2"/>
<dbReference type="GO" id="GO:0019343">
    <property type="term" value="P:cysteine biosynthetic process via cystathionine"/>
    <property type="evidence" value="ECO:0007669"/>
    <property type="project" value="TreeGrafter"/>
</dbReference>
<organism evidence="6 7">
    <name type="scientific">Thalassospira lucentensis</name>
    <dbReference type="NCBI Taxonomy" id="168935"/>
    <lineage>
        <taxon>Bacteria</taxon>
        <taxon>Pseudomonadati</taxon>
        <taxon>Pseudomonadota</taxon>
        <taxon>Alphaproteobacteria</taxon>
        <taxon>Rhodospirillales</taxon>
        <taxon>Thalassospiraceae</taxon>
        <taxon>Thalassospira</taxon>
    </lineage>
</organism>
<dbReference type="Gene3D" id="3.90.1150.10">
    <property type="entry name" value="Aspartate Aminotransferase, domain 1"/>
    <property type="match status" value="1"/>
</dbReference>
<dbReference type="AlphaFoldDB" id="A0A154L5L4"/>
<dbReference type="PANTHER" id="PTHR11808">
    <property type="entry name" value="TRANS-SULFURATION ENZYME FAMILY MEMBER"/>
    <property type="match status" value="1"/>
</dbReference>
<dbReference type="GO" id="GO:0005737">
    <property type="term" value="C:cytoplasm"/>
    <property type="evidence" value="ECO:0007669"/>
    <property type="project" value="TreeGrafter"/>
</dbReference>
<evidence type="ECO:0000256" key="5">
    <source>
        <dbReference type="RuleBase" id="RU362118"/>
    </source>
</evidence>
<dbReference type="InterPro" id="IPR015422">
    <property type="entry name" value="PyrdxlP-dep_Trfase_small"/>
</dbReference>
<evidence type="ECO:0000313" key="7">
    <source>
        <dbReference type="Proteomes" id="UP000076335"/>
    </source>
</evidence>
<dbReference type="EMBL" id="LPVY01000012">
    <property type="protein sequence ID" value="KZB64577.1"/>
    <property type="molecule type" value="Genomic_DNA"/>
</dbReference>
<dbReference type="InterPro" id="IPR054542">
    <property type="entry name" value="Cys_met_metab_PP"/>
</dbReference>
<evidence type="ECO:0000256" key="1">
    <source>
        <dbReference type="ARBA" id="ARBA00001933"/>
    </source>
</evidence>
<dbReference type="SUPFAM" id="SSF53383">
    <property type="entry name" value="PLP-dependent transferases"/>
    <property type="match status" value="1"/>
</dbReference>
<evidence type="ECO:0000256" key="3">
    <source>
        <dbReference type="ARBA" id="ARBA00022898"/>
    </source>
</evidence>
<gene>
    <name evidence="6" type="ORF">AUP42_01370</name>
</gene>
<evidence type="ECO:0000256" key="2">
    <source>
        <dbReference type="ARBA" id="ARBA00009077"/>
    </source>
</evidence>
<dbReference type="Pfam" id="PF01053">
    <property type="entry name" value="Cys_Met_Meta_PP"/>
    <property type="match status" value="1"/>
</dbReference>
<evidence type="ECO:0000256" key="4">
    <source>
        <dbReference type="PIRSR" id="PIRSR001434-2"/>
    </source>
</evidence>
<keyword evidence="3 4" id="KW-0663">Pyridoxal phosphate</keyword>
<dbReference type="PANTHER" id="PTHR11808:SF15">
    <property type="entry name" value="CYSTATHIONINE GAMMA-LYASE"/>
    <property type="match status" value="1"/>
</dbReference>
<reference evidence="6 7" key="1">
    <citation type="submission" date="2015-12" db="EMBL/GenBank/DDBJ databases">
        <title>Genome sequence of Thalassospira lucentensis MCCC 1A02072.</title>
        <authorList>
            <person name="Lu L."/>
            <person name="Lai Q."/>
            <person name="Shao Z."/>
            <person name="Qian P."/>
        </authorList>
    </citation>
    <scope>NUCLEOTIDE SEQUENCE [LARGE SCALE GENOMIC DNA]</scope>
    <source>
        <strain evidence="6 7">MCCC 1A02072</strain>
    </source>
</reference>
<dbReference type="GO" id="GO:0004123">
    <property type="term" value="F:cystathionine gamma-lyase activity"/>
    <property type="evidence" value="ECO:0007669"/>
    <property type="project" value="TreeGrafter"/>
</dbReference>
<dbReference type="Proteomes" id="UP000076335">
    <property type="component" value="Unassembled WGS sequence"/>
</dbReference>